<gene>
    <name evidence="3" type="ORF">G3574_17775</name>
</gene>
<name>A0A6B3SQ86_9BURK</name>
<dbReference type="SUPFAM" id="SSF52172">
    <property type="entry name" value="CheY-like"/>
    <property type="match status" value="1"/>
</dbReference>
<proteinExistence type="predicted"/>
<dbReference type="Gene3D" id="3.40.50.2300">
    <property type="match status" value="1"/>
</dbReference>
<dbReference type="AlphaFoldDB" id="A0A6B3SQ86"/>
<comment type="caution">
    <text evidence="3">The sequence shown here is derived from an EMBL/GenBank/DDBJ whole genome shotgun (WGS) entry which is preliminary data.</text>
</comment>
<reference evidence="3 4" key="1">
    <citation type="submission" date="2020-02" db="EMBL/GenBank/DDBJ databases">
        <authorList>
            <person name="Kim M.K."/>
        </authorList>
    </citation>
    <scope>NUCLEOTIDE SEQUENCE [LARGE SCALE GENOMIC DNA]</scope>
    <source>
        <strain evidence="3 4">17J57-3</strain>
    </source>
</reference>
<accession>A0A6B3SQ86</accession>
<evidence type="ECO:0000313" key="3">
    <source>
        <dbReference type="EMBL" id="NEX62934.1"/>
    </source>
</evidence>
<feature type="domain" description="Response regulatory" evidence="2">
    <location>
        <begin position="3"/>
        <end position="118"/>
    </location>
</feature>
<dbReference type="GO" id="GO:0000160">
    <property type="term" value="P:phosphorelay signal transduction system"/>
    <property type="evidence" value="ECO:0007669"/>
    <property type="project" value="InterPro"/>
</dbReference>
<dbReference type="InterPro" id="IPR001789">
    <property type="entry name" value="Sig_transdc_resp-reg_receiver"/>
</dbReference>
<dbReference type="RefSeq" id="WP_163966123.1">
    <property type="nucleotide sequence ID" value="NZ_JAAIVB010000063.1"/>
</dbReference>
<dbReference type="Proteomes" id="UP000482155">
    <property type="component" value="Unassembled WGS sequence"/>
</dbReference>
<organism evidence="3 4">
    <name type="scientific">Noviherbaspirillum galbum</name>
    <dbReference type="NCBI Taxonomy" id="2709383"/>
    <lineage>
        <taxon>Bacteria</taxon>
        <taxon>Pseudomonadati</taxon>
        <taxon>Pseudomonadota</taxon>
        <taxon>Betaproteobacteria</taxon>
        <taxon>Burkholderiales</taxon>
        <taxon>Oxalobacteraceae</taxon>
        <taxon>Noviherbaspirillum</taxon>
    </lineage>
</organism>
<protein>
    <submittedName>
        <fullName evidence="3">Response regulator</fullName>
    </submittedName>
</protein>
<dbReference type="SMART" id="SM00448">
    <property type="entry name" value="REC"/>
    <property type="match status" value="1"/>
</dbReference>
<keyword evidence="4" id="KW-1185">Reference proteome</keyword>
<dbReference type="EMBL" id="JAAIVB010000063">
    <property type="protein sequence ID" value="NEX62934.1"/>
    <property type="molecule type" value="Genomic_DNA"/>
</dbReference>
<dbReference type="PROSITE" id="PS50110">
    <property type="entry name" value="RESPONSE_REGULATORY"/>
    <property type="match status" value="1"/>
</dbReference>
<evidence type="ECO:0000256" key="1">
    <source>
        <dbReference type="PROSITE-ProRule" id="PRU00169"/>
    </source>
</evidence>
<evidence type="ECO:0000259" key="2">
    <source>
        <dbReference type="PROSITE" id="PS50110"/>
    </source>
</evidence>
<keyword evidence="1" id="KW-0597">Phosphoprotein</keyword>
<sequence>MLKFVVMDTNAISRNLLASVLANGGHEVIGEFNTTPASIATMVKLQPQVVCIDIGDADGDGLGKLDLIRAELPKALLFMVSGQFAAEAVQAGAARGVHGFIVKPFKSATVLTTIRNAIIKIARRHKEGAEQDS</sequence>
<dbReference type="InterPro" id="IPR011006">
    <property type="entry name" value="CheY-like_superfamily"/>
</dbReference>
<evidence type="ECO:0000313" key="4">
    <source>
        <dbReference type="Proteomes" id="UP000482155"/>
    </source>
</evidence>
<dbReference type="Pfam" id="PF00072">
    <property type="entry name" value="Response_reg"/>
    <property type="match status" value="1"/>
</dbReference>
<feature type="modified residue" description="4-aspartylphosphate" evidence="1">
    <location>
        <position position="53"/>
    </location>
</feature>